<keyword evidence="9 12" id="KW-0460">Magnesium</keyword>
<evidence type="ECO:0000256" key="9">
    <source>
        <dbReference type="ARBA" id="ARBA00022842"/>
    </source>
</evidence>
<comment type="cofactor">
    <cofactor evidence="1">
        <name>Mg(2+)</name>
        <dbReference type="ChEBI" id="CHEBI:18420"/>
    </cofactor>
</comment>
<evidence type="ECO:0000256" key="7">
    <source>
        <dbReference type="ARBA" id="ARBA00022695"/>
    </source>
</evidence>
<evidence type="ECO:0000313" key="15">
    <source>
        <dbReference type="Proteomes" id="UP000004816"/>
    </source>
</evidence>
<dbReference type="Proteomes" id="UP000004816">
    <property type="component" value="Unassembled WGS sequence"/>
</dbReference>
<name>E5XL71_SEGRC</name>
<sequence>MRGVILAGGAGSRLHPITLGVSKQLLPVYDKPLIYYPLTTLISAGITDILIITTPQDAPAFARLLGSGEQFGVRLSYAEQAEPKGIAQAFVIAKKHIGGGDVALILGDNILAGAGLEPELEGPASAPLRGGVVFAYEVSDPGRYGVVEWDEDGNAVGLVEKPARPKSKHAVTGLYFYDNDVVSIAQELRPSARGEYEITDVNLAYLAAGRLSVRVLPKGSAWLDAGTFDSLLEAGNYVRVIEERQGLRIGCPEEVAWRRGLIDDEQLDRAARAHANSGYGAYLATLLAHPRAKETGQL</sequence>
<evidence type="ECO:0000256" key="6">
    <source>
        <dbReference type="ARBA" id="ARBA00022679"/>
    </source>
</evidence>
<dbReference type="PANTHER" id="PTHR43532:SF1">
    <property type="entry name" value="GLUCOSE-1-PHOSPHATE THYMIDYLYLTRANSFERASE 1"/>
    <property type="match status" value="1"/>
</dbReference>
<keyword evidence="7 12" id="KW-0548">Nucleotidyltransferase</keyword>
<feature type="domain" description="Nucleotidyl transferase" evidence="13">
    <location>
        <begin position="3"/>
        <end position="236"/>
    </location>
</feature>
<keyword evidence="15" id="KW-1185">Reference proteome</keyword>
<dbReference type="EC" id="2.7.7.24" evidence="4 12"/>
<dbReference type="FunFam" id="3.90.550.10:FF:000023">
    <property type="entry name" value="Glucose-1-phosphate thymidylyltransferase"/>
    <property type="match status" value="1"/>
</dbReference>
<dbReference type="GO" id="GO:0019318">
    <property type="term" value="P:hexose metabolic process"/>
    <property type="evidence" value="ECO:0007669"/>
    <property type="project" value="UniProtKB-ARBA"/>
</dbReference>
<dbReference type="PANTHER" id="PTHR43532">
    <property type="entry name" value="GLUCOSE-1-PHOSPHATE THYMIDYLYLTRANSFERASE"/>
    <property type="match status" value="1"/>
</dbReference>
<keyword evidence="6 12" id="KW-0808">Transferase</keyword>
<dbReference type="STRING" id="679197.HMPREF9336_00240"/>
<keyword evidence="8 12" id="KW-0479">Metal-binding</keyword>
<dbReference type="GO" id="GO:0000271">
    <property type="term" value="P:polysaccharide biosynthetic process"/>
    <property type="evidence" value="ECO:0007669"/>
    <property type="project" value="UniProtKB-ARBA"/>
</dbReference>
<dbReference type="EMBL" id="ACZI02000003">
    <property type="protein sequence ID" value="EFV14939.1"/>
    <property type="molecule type" value="Genomic_DNA"/>
</dbReference>
<comment type="function">
    <text evidence="12">Catalyzes the formation of dTDP-glucose, from dTTP and glucose 1-phosphate, as well as its pyrophosphorolysis.</text>
</comment>
<dbReference type="eggNOG" id="COG1209">
    <property type="taxonomic scope" value="Bacteria"/>
</dbReference>
<dbReference type="RefSeq" id="WP_007467040.1">
    <property type="nucleotide sequence ID" value="NZ_KI391954.1"/>
</dbReference>
<dbReference type="NCBIfam" id="TIGR01207">
    <property type="entry name" value="rmlA"/>
    <property type="match status" value="1"/>
</dbReference>
<comment type="function">
    <text evidence="11">Catalyzes the conversion of glucose-1-phosphate and dTTP to dTDP-glucose and pyrophosphate. Involved in the biosynthesis of the dTDP-L-rhamnose which is a component of the critical linker, D-N-acetylglucosamine-L-rhamnose disaccharide, which connects the galactan region of arabinogalactan to peptidoglycan via a phosphodiester linkage.</text>
</comment>
<dbReference type="GO" id="GO:0046872">
    <property type="term" value="F:metal ion binding"/>
    <property type="evidence" value="ECO:0007669"/>
    <property type="project" value="UniProtKB-KW"/>
</dbReference>
<dbReference type="SUPFAM" id="SSF53448">
    <property type="entry name" value="Nucleotide-diphospho-sugar transferases"/>
    <property type="match status" value="1"/>
</dbReference>
<comment type="catalytic activity">
    <reaction evidence="10 12">
        <text>dTTP + alpha-D-glucose 1-phosphate + H(+) = dTDP-alpha-D-glucose + diphosphate</text>
        <dbReference type="Rhea" id="RHEA:15225"/>
        <dbReference type="ChEBI" id="CHEBI:15378"/>
        <dbReference type="ChEBI" id="CHEBI:33019"/>
        <dbReference type="ChEBI" id="CHEBI:37568"/>
        <dbReference type="ChEBI" id="CHEBI:57477"/>
        <dbReference type="ChEBI" id="CHEBI:58601"/>
        <dbReference type="EC" id="2.7.7.24"/>
    </reaction>
</comment>
<dbReference type="GO" id="GO:0008879">
    <property type="term" value="F:glucose-1-phosphate thymidylyltransferase activity"/>
    <property type="evidence" value="ECO:0007669"/>
    <property type="project" value="UniProtKB-EC"/>
</dbReference>
<protein>
    <recommendedName>
        <fullName evidence="5 12">Glucose-1-phosphate thymidylyltransferase</fullName>
        <ecNumber evidence="4 12">2.7.7.24</ecNumber>
    </recommendedName>
</protein>
<evidence type="ECO:0000256" key="12">
    <source>
        <dbReference type="RuleBase" id="RU003706"/>
    </source>
</evidence>
<dbReference type="CDD" id="cd02538">
    <property type="entry name" value="G1P_TT_short"/>
    <property type="match status" value="1"/>
</dbReference>
<gene>
    <name evidence="14" type="ORF">HMPREF9336_00240</name>
</gene>
<dbReference type="OrthoDB" id="9803871at2"/>
<organism evidence="14 15">
    <name type="scientific">Segniliparus rugosus (strain ATCC BAA-974 / DSM 45345 / CCUG 50838 / CIP 108380 / JCM 13579 / CDC 945)</name>
    <dbReference type="NCBI Taxonomy" id="679197"/>
    <lineage>
        <taxon>Bacteria</taxon>
        <taxon>Bacillati</taxon>
        <taxon>Actinomycetota</taxon>
        <taxon>Actinomycetes</taxon>
        <taxon>Mycobacteriales</taxon>
        <taxon>Segniliparaceae</taxon>
        <taxon>Segniliparus</taxon>
    </lineage>
</organism>
<dbReference type="InterPro" id="IPR005907">
    <property type="entry name" value="G1P_thy_trans_s"/>
</dbReference>
<proteinExistence type="inferred from homology"/>
<comment type="caution">
    <text evidence="14">The sequence shown here is derived from an EMBL/GenBank/DDBJ whole genome shotgun (WGS) entry which is preliminary data.</text>
</comment>
<evidence type="ECO:0000256" key="2">
    <source>
        <dbReference type="ARBA" id="ARBA00004781"/>
    </source>
</evidence>
<reference evidence="14 15" key="1">
    <citation type="journal article" date="2011" name="Stand. Genomic Sci.">
        <title>High quality draft genome sequence of Segniliparus rugosus CDC 945(T)= (ATCC BAA-974(T)).</title>
        <authorList>
            <person name="Earl A.M."/>
            <person name="Desjardins C.A."/>
            <person name="Fitzgerald M.G."/>
            <person name="Arachchi H.M."/>
            <person name="Zeng Q."/>
            <person name="Mehta T."/>
            <person name="Griggs A."/>
            <person name="Birren B.W."/>
            <person name="Toney N.C."/>
            <person name="Carr J."/>
            <person name="Posey J."/>
            <person name="Butler W.R."/>
        </authorList>
    </citation>
    <scope>NUCLEOTIDE SEQUENCE [LARGE SCALE GENOMIC DNA]</scope>
    <source>
        <strain evidence="15">ATCC BAA-974 / DSM 45345 / CCUG 50838 / CIP 108380 / JCM 13579 / CDC 945</strain>
    </source>
</reference>
<evidence type="ECO:0000256" key="8">
    <source>
        <dbReference type="ARBA" id="ARBA00022723"/>
    </source>
</evidence>
<comment type="similarity">
    <text evidence="3 12">Belongs to the glucose-1-phosphate thymidylyltransferase family.</text>
</comment>
<evidence type="ECO:0000256" key="5">
    <source>
        <dbReference type="ARBA" id="ARBA00017654"/>
    </source>
</evidence>
<evidence type="ECO:0000259" key="13">
    <source>
        <dbReference type="Pfam" id="PF00483"/>
    </source>
</evidence>
<dbReference type="AlphaFoldDB" id="E5XL71"/>
<dbReference type="HOGENOM" id="CLU_029499_9_0_11"/>
<dbReference type="Gene3D" id="3.90.550.10">
    <property type="entry name" value="Spore Coat Polysaccharide Biosynthesis Protein SpsA, Chain A"/>
    <property type="match status" value="1"/>
</dbReference>
<evidence type="ECO:0000256" key="1">
    <source>
        <dbReference type="ARBA" id="ARBA00001946"/>
    </source>
</evidence>
<dbReference type="Pfam" id="PF00483">
    <property type="entry name" value="NTP_transferase"/>
    <property type="match status" value="1"/>
</dbReference>
<evidence type="ECO:0000256" key="3">
    <source>
        <dbReference type="ARBA" id="ARBA00010480"/>
    </source>
</evidence>
<accession>E5XL71</accession>
<evidence type="ECO:0000256" key="11">
    <source>
        <dbReference type="ARBA" id="ARBA00055050"/>
    </source>
</evidence>
<dbReference type="InterPro" id="IPR005835">
    <property type="entry name" value="NTP_transferase_dom"/>
</dbReference>
<evidence type="ECO:0000313" key="14">
    <source>
        <dbReference type="EMBL" id="EFV14939.1"/>
    </source>
</evidence>
<evidence type="ECO:0000256" key="4">
    <source>
        <dbReference type="ARBA" id="ARBA00012461"/>
    </source>
</evidence>
<comment type="pathway">
    <text evidence="2">Carbohydrate biosynthesis; dTDP-L-rhamnose biosynthesis.</text>
</comment>
<evidence type="ECO:0000256" key="10">
    <source>
        <dbReference type="ARBA" id="ARBA00049336"/>
    </source>
</evidence>
<dbReference type="InterPro" id="IPR029044">
    <property type="entry name" value="Nucleotide-diphossugar_trans"/>
</dbReference>